<keyword evidence="3" id="KW-1185">Reference proteome</keyword>
<evidence type="ECO:0000313" key="3">
    <source>
        <dbReference type="Proteomes" id="UP000005444"/>
    </source>
</evidence>
<reference evidence="2 3" key="1">
    <citation type="journal article" date="2012" name="J. Bacteriol.">
        <title>Complete Genome Sequence of the Beer Spoilage Organism Pediococcus claussenii ATCC BAA-344T.</title>
        <authorList>
            <person name="Pittet V."/>
            <person name="Abegunde T."/>
            <person name="Marfleet T."/>
            <person name="Haakensen M."/>
            <person name="Morrow K."/>
            <person name="Jayaprakash T."/>
            <person name="Schroeder K."/>
            <person name="Trost B."/>
            <person name="Byrns S."/>
            <person name="Bergsveinson J."/>
            <person name="Kusalik A."/>
            <person name="Ziola B."/>
        </authorList>
    </citation>
    <scope>NUCLEOTIDE SEQUENCE [LARGE SCALE GENOMIC DNA]</scope>
    <source>
        <strain evidence="2 3">ATCC BAA-344</strain>
    </source>
</reference>
<dbReference type="EMBL" id="CP003137">
    <property type="protein sequence ID" value="AEV94410.1"/>
    <property type="molecule type" value="Genomic_DNA"/>
</dbReference>
<evidence type="ECO:0000256" key="1">
    <source>
        <dbReference type="SAM" id="MobiDB-lite"/>
    </source>
</evidence>
<evidence type="ECO:0000313" key="2">
    <source>
        <dbReference type="EMBL" id="AEV94410.1"/>
    </source>
</evidence>
<accession>G8PEE9</accession>
<dbReference type="KEGG" id="pce:PECL_82"/>
<proteinExistence type="predicted"/>
<dbReference type="Proteomes" id="UP000005444">
    <property type="component" value="Chromosome"/>
</dbReference>
<sequence>MPQTDAQKRAQKKYNEKNKEKRKVMSYRNSARTFIRSYANDEDLLEFSGLIQERYRINKLLRRLDGVRSYINNPNFLNKNHLNIKIWRRSVDLLNDRLENGKSTTDWDSWFKKNIEPKFSKEEPVVEIIHKNKSRFYNGNRAYDILDWLD</sequence>
<organism evidence="2 3">
    <name type="scientific">Pediococcus claussenii (strain ATCC BAA-344 / DSM 14800 / JCM 18046 / KCTC 3811 / LMG 21948 / P06)</name>
    <dbReference type="NCBI Taxonomy" id="701521"/>
    <lineage>
        <taxon>Bacteria</taxon>
        <taxon>Bacillati</taxon>
        <taxon>Bacillota</taxon>
        <taxon>Bacilli</taxon>
        <taxon>Lactobacillales</taxon>
        <taxon>Lactobacillaceae</taxon>
        <taxon>Pediococcus</taxon>
    </lineage>
</organism>
<name>G8PEE9_PEDCP</name>
<feature type="region of interest" description="Disordered" evidence="1">
    <location>
        <begin position="1"/>
        <end position="22"/>
    </location>
</feature>
<dbReference type="STRING" id="701521.PECL_82"/>
<dbReference type="AlphaFoldDB" id="G8PEE9"/>
<dbReference type="PATRIC" id="fig|701521.8.peg.73"/>
<dbReference type="RefSeq" id="WP_014214608.1">
    <property type="nucleotide sequence ID" value="NC_016605.1"/>
</dbReference>
<protein>
    <submittedName>
        <fullName evidence="2">Uncharacterized protein</fullName>
    </submittedName>
</protein>
<gene>
    <name evidence="2" type="ordered locus">PECL_82</name>
</gene>
<dbReference type="HOGENOM" id="CLU_1738792_0_0_9"/>